<feature type="chain" id="PRO_5029837430" evidence="1">
    <location>
        <begin position="19"/>
        <end position="175"/>
    </location>
</feature>
<feature type="signal peptide" evidence="1">
    <location>
        <begin position="1"/>
        <end position="18"/>
    </location>
</feature>
<evidence type="ECO:0000313" key="3">
    <source>
        <dbReference type="EMBL" id="MTE28095.1"/>
    </source>
</evidence>
<comment type="caution">
    <text evidence="3">The sequence shown here is derived from an EMBL/GenBank/DDBJ whole genome shotgun (WGS) entry which is preliminary data.</text>
</comment>
<reference evidence="3 4" key="1">
    <citation type="submission" date="2019-11" db="EMBL/GenBank/DDBJ databases">
        <title>Winogradskyella ouciana sp. nov., isolated from the hadal seawater of the Mariana Trench.</title>
        <authorList>
            <person name="Liu R."/>
        </authorList>
    </citation>
    <scope>NUCLEOTIDE SEQUENCE [LARGE SCALE GENOMIC DNA]</scope>
    <source>
        <strain evidence="3 4">ZXX205</strain>
    </source>
</reference>
<keyword evidence="1" id="KW-0732">Signal</keyword>
<proteinExistence type="predicted"/>
<evidence type="ECO:0000259" key="2">
    <source>
        <dbReference type="Pfam" id="PF14300"/>
    </source>
</evidence>
<dbReference type="Proteomes" id="UP000447545">
    <property type="component" value="Unassembled WGS sequence"/>
</dbReference>
<dbReference type="RefSeq" id="WP_155090104.1">
    <property type="nucleotide sequence ID" value="NZ_WJYA01000009.1"/>
</dbReference>
<dbReference type="Gene3D" id="1.20.1420.60">
    <property type="match status" value="1"/>
</dbReference>
<dbReference type="AlphaFoldDB" id="A0A7K1GGD6"/>
<keyword evidence="4" id="KW-1185">Reference proteome</keyword>
<evidence type="ECO:0000256" key="1">
    <source>
        <dbReference type="SAM" id="SignalP"/>
    </source>
</evidence>
<sequence>MKKLLIYIASIFSANASAQTEFDLDKILKIEQRDMIVMEIDSYLNIKSNYGEKIDKLNDSQKTFLLIENLEREINNGGFNQFYFNSSGDFANETVDALIKIGANKTAEIVKKANSEFNNGTVPKDRRKRHIELEKIEEKAEKKWDNLDTQFYKYEDNLTELLIAFVLKNKSDFDE</sequence>
<protein>
    <submittedName>
        <fullName evidence="3">DUF4375 domain-containing protein</fullName>
    </submittedName>
</protein>
<dbReference type="Pfam" id="PF14300">
    <property type="entry name" value="DMP19"/>
    <property type="match status" value="1"/>
</dbReference>
<accession>A0A7K1GGD6</accession>
<gene>
    <name evidence="3" type="ORF">F1003_14235</name>
</gene>
<dbReference type="InterPro" id="IPR025402">
    <property type="entry name" value="DMP19_C"/>
</dbReference>
<name>A0A7K1GGD6_9FLAO</name>
<dbReference type="EMBL" id="WJYA01000009">
    <property type="protein sequence ID" value="MTE28095.1"/>
    <property type="molecule type" value="Genomic_DNA"/>
</dbReference>
<evidence type="ECO:0000313" key="4">
    <source>
        <dbReference type="Proteomes" id="UP000447545"/>
    </source>
</evidence>
<feature type="domain" description="DNA mimic protein DMP19 C-terminal" evidence="2">
    <location>
        <begin position="55"/>
        <end position="169"/>
    </location>
</feature>
<organism evidence="3 4">
    <name type="scientific">Winogradskyella ouciana</name>
    <dbReference type="NCBI Taxonomy" id="2608631"/>
    <lineage>
        <taxon>Bacteria</taxon>
        <taxon>Pseudomonadati</taxon>
        <taxon>Bacteroidota</taxon>
        <taxon>Flavobacteriia</taxon>
        <taxon>Flavobacteriales</taxon>
        <taxon>Flavobacteriaceae</taxon>
        <taxon>Winogradskyella</taxon>
    </lineage>
</organism>